<reference evidence="2 3" key="1">
    <citation type="submission" date="2018-07" db="EMBL/GenBank/DDBJ databases">
        <title>Whole Genome Shotgun Sequence of Streptomyces spongiicola strain 531S.</title>
        <authorList>
            <person name="Dohra H."/>
            <person name="Kodani S."/>
        </authorList>
    </citation>
    <scope>NUCLEOTIDE SEQUENCE [LARGE SCALE GENOMIC DNA]</scope>
    <source>
        <strain evidence="2 3">531S</strain>
    </source>
</reference>
<feature type="compositionally biased region" description="Gly residues" evidence="1">
    <location>
        <begin position="53"/>
        <end position="63"/>
    </location>
</feature>
<dbReference type="Proteomes" id="UP000265354">
    <property type="component" value="Unassembled WGS sequence"/>
</dbReference>
<evidence type="ECO:0000313" key="2">
    <source>
        <dbReference type="EMBL" id="GBQ03409.1"/>
    </source>
</evidence>
<protein>
    <submittedName>
        <fullName evidence="2">Uncharacterized protein</fullName>
    </submittedName>
</protein>
<organism evidence="2 3">
    <name type="scientific">Streptomyces spongiicola</name>
    <dbReference type="NCBI Taxonomy" id="1690221"/>
    <lineage>
        <taxon>Bacteria</taxon>
        <taxon>Bacillati</taxon>
        <taxon>Actinomycetota</taxon>
        <taxon>Actinomycetes</taxon>
        <taxon>Kitasatosporales</taxon>
        <taxon>Streptomycetaceae</taxon>
        <taxon>Streptomyces</taxon>
    </lineage>
</organism>
<accession>A0A388T3U6</accession>
<evidence type="ECO:0000313" key="3">
    <source>
        <dbReference type="Proteomes" id="UP000265354"/>
    </source>
</evidence>
<proteinExistence type="predicted"/>
<name>A0A388T3U6_9ACTN</name>
<sequence>MADLIARVGELLRGDVFVSVAYAFFQCGEQLLGLVRFLLGLLGLRDGGRGPGPVGRCGRGGGHAAVSPRWRR</sequence>
<comment type="caution">
    <text evidence="2">The sequence shown here is derived from an EMBL/GenBank/DDBJ whole genome shotgun (WGS) entry which is preliminary data.</text>
</comment>
<dbReference type="AlphaFoldDB" id="A0A388T3U6"/>
<gene>
    <name evidence="2" type="ORF">SSP531S_48830</name>
</gene>
<evidence type="ECO:0000256" key="1">
    <source>
        <dbReference type="SAM" id="MobiDB-lite"/>
    </source>
</evidence>
<dbReference type="EMBL" id="BGZL01000018">
    <property type="protein sequence ID" value="GBQ03409.1"/>
    <property type="molecule type" value="Genomic_DNA"/>
</dbReference>
<feature type="region of interest" description="Disordered" evidence="1">
    <location>
        <begin position="53"/>
        <end position="72"/>
    </location>
</feature>